<name>A0ABR2UA66_9ROSI</name>
<feature type="transmembrane region" description="Helical" evidence="1">
    <location>
        <begin position="16"/>
        <end position="36"/>
    </location>
</feature>
<keyword evidence="1" id="KW-0812">Transmembrane</keyword>
<keyword evidence="1" id="KW-0472">Membrane</keyword>
<reference evidence="2 3" key="1">
    <citation type="journal article" date="2024" name="G3 (Bethesda)">
        <title>Genome assembly of Hibiscus sabdariffa L. provides insights into metabolisms of medicinal natural products.</title>
        <authorList>
            <person name="Kim T."/>
        </authorList>
    </citation>
    <scope>NUCLEOTIDE SEQUENCE [LARGE SCALE GENOMIC DNA]</scope>
    <source>
        <strain evidence="2">TK-2024</strain>
        <tissue evidence="2">Old leaves</tissue>
    </source>
</reference>
<dbReference type="Proteomes" id="UP001396334">
    <property type="component" value="Unassembled WGS sequence"/>
</dbReference>
<comment type="caution">
    <text evidence="2">The sequence shown here is derived from an EMBL/GenBank/DDBJ whole genome shotgun (WGS) entry which is preliminary data.</text>
</comment>
<evidence type="ECO:0000313" key="3">
    <source>
        <dbReference type="Proteomes" id="UP001396334"/>
    </source>
</evidence>
<evidence type="ECO:0008006" key="4">
    <source>
        <dbReference type="Google" id="ProtNLM"/>
    </source>
</evidence>
<accession>A0ABR2UA66</accession>
<evidence type="ECO:0000313" key="2">
    <source>
        <dbReference type="EMBL" id="KAK9046550.1"/>
    </source>
</evidence>
<sequence>MEFKHWLLLNLRDPNYFPIAGADWNVLFGSILWILWCNQNARIFSADTGDPGGVLQRSQHLLEESMRARLPLCSSVLPGLLEMQHRRWEVQFRFVRRDGNVPADIMARLAWQGSLGYHRYLEPPVAVRDALLRDAARPATVMV</sequence>
<organism evidence="2 3">
    <name type="scientific">Hibiscus sabdariffa</name>
    <name type="common">roselle</name>
    <dbReference type="NCBI Taxonomy" id="183260"/>
    <lineage>
        <taxon>Eukaryota</taxon>
        <taxon>Viridiplantae</taxon>
        <taxon>Streptophyta</taxon>
        <taxon>Embryophyta</taxon>
        <taxon>Tracheophyta</taxon>
        <taxon>Spermatophyta</taxon>
        <taxon>Magnoliopsida</taxon>
        <taxon>eudicotyledons</taxon>
        <taxon>Gunneridae</taxon>
        <taxon>Pentapetalae</taxon>
        <taxon>rosids</taxon>
        <taxon>malvids</taxon>
        <taxon>Malvales</taxon>
        <taxon>Malvaceae</taxon>
        <taxon>Malvoideae</taxon>
        <taxon>Hibiscus</taxon>
    </lineage>
</organism>
<protein>
    <recommendedName>
        <fullName evidence="4">RNase H type-1 domain-containing protein</fullName>
    </recommendedName>
</protein>
<keyword evidence="3" id="KW-1185">Reference proteome</keyword>
<dbReference type="EMBL" id="JBBPBN010000001">
    <property type="protein sequence ID" value="KAK9046550.1"/>
    <property type="molecule type" value="Genomic_DNA"/>
</dbReference>
<keyword evidence="1" id="KW-1133">Transmembrane helix</keyword>
<gene>
    <name evidence="2" type="ORF">V6N11_052437</name>
</gene>
<proteinExistence type="predicted"/>
<evidence type="ECO:0000256" key="1">
    <source>
        <dbReference type="SAM" id="Phobius"/>
    </source>
</evidence>